<keyword evidence="3" id="KW-1185">Reference proteome</keyword>
<evidence type="ECO:0000313" key="2">
    <source>
        <dbReference type="EMBL" id="WQD40238.1"/>
    </source>
</evidence>
<dbReference type="Proteomes" id="UP001325680">
    <property type="component" value="Chromosome"/>
</dbReference>
<evidence type="ECO:0000256" key="1">
    <source>
        <dbReference type="SAM" id="Phobius"/>
    </source>
</evidence>
<feature type="transmembrane region" description="Helical" evidence="1">
    <location>
        <begin position="118"/>
        <end position="143"/>
    </location>
</feature>
<dbReference type="Pfam" id="PF12679">
    <property type="entry name" value="ABC2_membrane_2"/>
    <property type="match status" value="1"/>
</dbReference>
<feature type="transmembrane region" description="Helical" evidence="1">
    <location>
        <begin position="155"/>
        <end position="176"/>
    </location>
</feature>
<name>A0ABZ0WAC4_9BACT</name>
<accession>A0ABZ0WAC4</accession>
<reference evidence="2 3" key="1">
    <citation type="submission" date="2023-12" db="EMBL/GenBank/DDBJ databases">
        <title>Genome sequencing and assembly of bacterial species from a model synthetic community.</title>
        <authorList>
            <person name="Hogle S.L."/>
        </authorList>
    </citation>
    <scope>NUCLEOTIDE SEQUENCE [LARGE SCALE GENOMIC DNA]</scope>
    <source>
        <strain evidence="2 3">HAMBI_3031</strain>
    </source>
</reference>
<feature type="transmembrane region" description="Helical" evidence="1">
    <location>
        <begin position="89"/>
        <end position="112"/>
    </location>
</feature>
<organism evidence="2 3">
    <name type="scientific">Niabella yanshanensis</name>
    <dbReference type="NCBI Taxonomy" id="577386"/>
    <lineage>
        <taxon>Bacteria</taxon>
        <taxon>Pseudomonadati</taxon>
        <taxon>Bacteroidota</taxon>
        <taxon>Chitinophagia</taxon>
        <taxon>Chitinophagales</taxon>
        <taxon>Chitinophagaceae</taxon>
        <taxon>Niabella</taxon>
    </lineage>
</organism>
<keyword evidence="1" id="KW-1133">Transmembrane helix</keyword>
<proteinExistence type="predicted"/>
<protein>
    <submittedName>
        <fullName evidence="2">ABC transporter permease subunit</fullName>
    </submittedName>
</protein>
<keyword evidence="1" id="KW-0472">Membrane</keyword>
<gene>
    <name evidence="2" type="ORF">U0035_08785</name>
</gene>
<dbReference type="RefSeq" id="WP_114789620.1">
    <property type="nucleotide sequence ID" value="NZ_CP139960.1"/>
</dbReference>
<keyword evidence="1" id="KW-0812">Transmembrane</keyword>
<feature type="transmembrane region" description="Helical" evidence="1">
    <location>
        <begin position="225"/>
        <end position="245"/>
    </location>
</feature>
<sequence>MIKILKYVTLDILKNKVVLFYALLLALFSWSAFSLEDNPVKGVITVLNIVLLTVPLMSVLFPTIYVYNSSEFIELLLSHPVKRSKIWKALFAGLSLSMVMAYWIGVGIPLLVFADWNVAVMMIAAGSLVSVIFVAVAFLSSIITRDKARGIGASIILWLYFAILFDALVLFLFFQFADYPIEKAVVVLSAFSPIDLFRILVLLKLDVSAMLGYTGAIFKYFFGHAGGLVLSFALLLLWIVIPFYWSQKKFKKKDL</sequence>
<dbReference type="EMBL" id="CP139960">
    <property type="protein sequence ID" value="WQD40238.1"/>
    <property type="molecule type" value="Genomic_DNA"/>
</dbReference>
<evidence type="ECO:0000313" key="3">
    <source>
        <dbReference type="Proteomes" id="UP001325680"/>
    </source>
</evidence>
<feature type="transmembrane region" description="Helical" evidence="1">
    <location>
        <begin position="44"/>
        <end position="68"/>
    </location>
</feature>